<evidence type="ECO:0000256" key="4">
    <source>
        <dbReference type="PROSITE-ProRule" id="PRU00473"/>
    </source>
</evidence>
<dbReference type="Pfam" id="PF00691">
    <property type="entry name" value="OmpA"/>
    <property type="match status" value="1"/>
</dbReference>
<comment type="subcellular location">
    <subcellularLocation>
        <location evidence="1">Cell outer membrane</location>
    </subcellularLocation>
</comment>
<dbReference type="PROSITE" id="PS51257">
    <property type="entry name" value="PROKAR_LIPOPROTEIN"/>
    <property type="match status" value="1"/>
</dbReference>
<dbReference type="EMBL" id="FUWR01000015">
    <property type="protein sequence ID" value="SKA08106.1"/>
    <property type="molecule type" value="Genomic_DNA"/>
</dbReference>
<gene>
    <name evidence="7" type="ORF">SAMN02745119_02572</name>
</gene>
<dbReference type="InterPro" id="IPR006665">
    <property type="entry name" value="OmpA-like"/>
</dbReference>
<evidence type="ECO:0000256" key="1">
    <source>
        <dbReference type="ARBA" id="ARBA00004442"/>
    </source>
</evidence>
<dbReference type="AlphaFoldDB" id="A0A1T4QWT6"/>
<dbReference type="STRING" id="115783.SAMN02745119_02572"/>
<accession>A0A1T4QWT6</accession>
<keyword evidence="2 4" id="KW-0472">Membrane</keyword>
<dbReference type="Gene3D" id="3.30.1330.60">
    <property type="entry name" value="OmpA-like domain"/>
    <property type="match status" value="1"/>
</dbReference>
<keyword evidence="8" id="KW-1185">Reference proteome</keyword>
<evidence type="ECO:0000313" key="7">
    <source>
        <dbReference type="EMBL" id="SKA08106.1"/>
    </source>
</evidence>
<dbReference type="PRINTS" id="PR01021">
    <property type="entry name" value="OMPADOMAIN"/>
</dbReference>
<dbReference type="InterPro" id="IPR006664">
    <property type="entry name" value="OMP_bac"/>
</dbReference>
<organism evidence="7 8">
    <name type="scientific">Trichlorobacter thiogenes</name>
    <dbReference type="NCBI Taxonomy" id="115783"/>
    <lineage>
        <taxon>Bacteria</taxon>
        <taxon>Pseudomonadati</taxon>
        <taxon>Thermodesulfobacteriota</taxon>
        <taxon>Desulfuromonadia</taxon>
        <taxon>Geobacterales</taxon>
        <taxon>Geobacteraceae</taxon>
        <taxon>Trichlorobacter</taxon>
    </lineage>
</organism>
<reference evidence="8" key="1">
    <citation type="submission" date="2017-02" db="EMBL/GenBank/DDBJ databases">
        <authorList>
            <person name="Varghese N."/>
            <person name="Submissions S."/>
        </authorList>
    </citation>
    <scope>NUCLEOTIDE SEQUENCE [LARGE SCALE GENOMIC DNA]</scope>
    <source>
        <strain evidence="8">ATCC BAA-34</strain>
    </source>
</reference>
<keyword evidence="3" id="KW-0998">Cell outer membrane</keyword>
<dbReference type="InterPro" id="IPR025511">
    <property type="entry name" value="DUF4398"/>
</dbReference>
<sequence length="339" mass="36810">MKTVSYLSMVLLITFVVGCATVPPNELVNARSAYQRASMGPAQQLVPAELHKAQQALDQAEKSFKDDSDSFKTKDLAYVAQRKVEQAEALAVIAADKARKDKAEADYVKEQAAQVAQGKQDLSDSEKRTAAVHAELGRQAAIAQGKQNLSDSEKKSAAAQAEIDKQAALKLAKQMSDADLQRQQGDILKNKQALQESEKRTADALAALSSLAMLKEEERGLVLTLSGSVLFRSAQSTLLPQAQEKLDQVAKALLAIPARNLIVEGHTDSQGSDAYNQRLSQRRADAVREYLVQKGYPADRIQARGKGEGSPIAKNSSAEGRANNRRVEIVIQRDMQASK</sequence>
<dbReference type="RefSeq" id="WP_078790827.1">
    <property type="nucleotide sequence ID" value="NZ_FUWR01000015.1"/>
</dbReference>
<evidence type="ECO:0000256" key="2">
    <source>
        <dbReference type="ARBA" id="ARBA00023136"/>
    </source>
</evidence>
<protein>
    <submittedName>
        <fullName evidence="7">Outer membrane protein OmpA</fullName>
    </submittedName>
</protein>
<evidence type="ECO:0000256" key="3">
    <source>
        <dbReference type="ARBA" id="ARBA00023237"/>
    </source>
</evidence>
<dbReference type="Pfam" id="PF14346">
    <property type="entry name" value="DUF4398"/>
    <property type="match status" value="1"/>
</dbReference>
<name>A0A1T4QWT6_9BACT</name>
<dbReference type="Proteomes" id="UP000190102">
    <property type="component" value="Unassembled WGS sequence"/>
</dbReference>
<feature type="region of interest" description="Disordered" evidence="5">
    <location>
        <begin position="300"/>
        <end position="327"/>
    </location>
</feature>
<evidence type="ECO:0000313" key="8">
    <source>
        <dbReference type="Proteomes" id="UP000190102"/>
    </source>
</evidence>
<dbReference type="InterPro" id="IPR050330">
    <property type="entry name" value="Bact_OuterMem_StrucFunc"/>
</dbReference>
<dbReference type="CDD" id="cd07185">
    <property type="entry name" value="OmpA_C-like"/>
    <property type="match status" value="1"/>
</dbReference>
<dbReference type="InterPro" id="IPR036737">
    <property type="entry name" value="OmpA-like_sf"/>
</dbReference>
<dbReference type="PROSITE" id="PS51123">
    <property type="entry name" value="OMPA_2"/>
    <property type="match status" value="1"/>
</dbReference>
<dbReference type="SUPFAM" id="SSF103088">
    <property type="entry name" value="OmpA-like"/>
    <property type="match status" value="1"/>
</dbReference>
<evidence type="ECO:0000259" key="6">
    <source>
        <dbReference type="PROSITE" id="PS51123"/>
    </source>
</evidence>
<evidence type="ECO:0000256" key="5">
    <source>
        <dbReference type="SAM" id="MobiDB-lite"/>
    </source>
</evidence>
<dbReference type="GO" id="GO:0009279">
    <property type="term" value="C:cell outer membrane"/>
    <property type="evidence" value="ECO:0007669"/>
    <property type="project" value="UniProtKB-SubCell"/>
</dbReference>
<proteinExistence type="predicted"/>
<feature type="domain" description="OmpA-like" evidence="6">
    <location>
        <begin position="218"/>
        <end position="335"/>
    </location>
</feature>
<dbReference type="PANTHER" id="PTHR30329">
    <property type="entry name" value="STATOR ELEMENT OF FLAGELLAR MOTOR COMPLEX"/>
    <property type="match status" value="1"/>
</dbReference>
<dbReference type="OrthoDB" id="9805566at2"/>
<dbReference type="PRINTS" id="PR01023">
    <property type="entry name" value="NAFLGMOTY"/>
</dbReference>
<dbReference type="PANTHER" id="PTHR30329:SF21">
    <property type="entry name" value="LIPOPROTEIN YIAD-RELATED"/>
    <property type="match status" value="1"/>
</dbReference>